<evidence type="ECO:0000313" key="2">
    <source>
        <dbReference type="EMBL" id="ETW10894.1"/>
    </source>
</evidence>
<accession>W4HDW9</accession>
<evidence type="ECO:0000313" key="3">
    <source>
        <dbReference type="Proteomes" id="UP000019063"/>
    </source>
</evidence>
<protein>
    <recommendedName>
        <fullName evidence="1">Large polyvalent protein associated domain-containing protein</fullName>
    </recommendedName>
</protein>
<name>W4HDW9_9RHOB</name>
<keyword evidence="3" id="KW-1185">Reference proteome</keyword>
<sequence>MTKRSPIYTATAKAWAAKPGEPVSVGLTDTAKLIRGALKAKFPRTKFSVRTSRFSGGTSIDISWTDGPTAELVDSITGPFQSGGFDGMIDMAFSVGGWLYPDGTAAFRETSGTEGSAGMVPAAAGEPGTDGAIPVRFGGKYVHTRRETTLAHMQRTLTSYAARWPGCPLAEAIKAGEVGVEPGRYGAWEYTGNPGAIRGAVGKGGHYGGDVALSHHAARRMTAA</sequence>
<dbReference type="InterPro" id="IPR041311">
    <property type="entry name" value="LPD29"/>
</dbReference>
<dbReference type="AlphaFoldDB" id="W4HDW9"/>
<dbReference type="Proteomes" id="UP000019063">
    <property type="component" value="Unassembled WGS sequence"/>
</dbReference>
<feature type="domain" description="Large polyvalent protein associated" evidence="1">
    <location>
        <begin position="28"/>
        <end position="96"/>
    </location>
</feature>
<reference evidence="2 3" key="1">
    <citation type="journal article" date="2014" name="Antonie Van Leeuwenhoek">
        <title>Roseivivax atlanticus sp. nov., isolated from surface seawater of the Atlantic Ocean.</title>
        <authorList>
            <person name="Li G."/>
            <person name="Lai Q."/>
            <person name="Liu X."/>
            <person name="Sun F."/>
            <person name="Shao Z."/>
        </authorList>
    </citation>
    <scope>NUCLEOTIDE SEQUENCE [LARGE SCALE GENOMIC DNA]</scope>
    <source>
        <strain evidence="2 3">22II-s10s</strain>
    </source>
</reference>
<dbReference type="EMBL" id="AQQW01000021">
    <property type="protein sequence ID" value="ETW10894.1"/>
    <property type="molecule type" value="Genomic_DNA"/>
</dbReference>
<organism evidence="2 3">
    <name type="scientific">Roseivivax marinus</name>
    <dbReference type="NCBI Taxonomy" id="1379903"/>
    <lineage>
        <taxon>Bacteria</taxon>
        <taxon>Pseudomonadati</taxon>
        <taxon>Pseudomonadota</taxon>
        <taxon>Alphaproteobacteria</taxon>
        <taxon>Rhodobacterales</taxon>
        <taxon>Roseobacteraceae</taxon>
        <taxon>Roseivivax</taxon>
    </lineage>
</organism>
<evidence type="ECO:0000259" key="1">
    <source>
        <dbReference type="Pfam" id="PF18847"/>
    </source>
</evidence>
<comment type="caution">
    <text evidence="2">The sequence shown here is derived from an EMBL/GenBank/DDBJ whole genome shotgun (WGS) entry which is preliminary data.</text>
</comment>
<dbReference type="eggNOG" id="ENOG5033A3G">
    <property type="taxonomic scope" value="Bacteria"/>
</dbReference>
<dbReference type="STRING" id="1379903.ATO8_19894"/>
<proteinExistence type="predicted"/>
<dbReference type="Pfam" id="PF18847">
    <property type="entry name" value="LPD29"/>
    <property type="match status" value="1"/>
</dbReference>
<dbReference type="RefSeq" id="WP_043847157.1">
    <property type="nucleotide sequence ID" value="NZ_AQQW01000021.1"/>
</dbReference>
<gene>
    <name evidence="2" type="ORF">ATO8_19894</name>
</gene>